<name>A0A834XEJ9_9FABA</name>
<dbReference type="InterPro" id="IPR044160">
    <property type="entry name" value="TGD4-like"/>
</dbReference>
<evidence type="ECO:0000313" key="1">
    <source>
        <dbReference type="EMBL" id="KAF7842944.1"/>
    </source>
</evidence>
<dbReference type="AlphaFoldDB" id="A0A834XEJ9"/>
<comment type="caution">
    <text evidence="1">The sequence shown here is derived from an EMBL/GenBank/DDBJ whole genome shotgun (WGS) entry which is preliminary data.</text>
</comment>
<dbReference type="PANTHER" id="PTHR34954">
    <property type="entry name" value="EXPRESSED PROTEIN"/>
    <property type="match status" value="1"/>
</dbReference>
<sequence length="546" mass="60533">MAAATIFHVLESEATAYSSSLAVGYELRADEPTLPSYRRRRPSVKKTLLSDKTRRTAVEVTEMRKLRWAMDGGGFWDLDISTPKTLDGLASPVPGDPIPLGLSRGKRLSRPNQIDFMQRFMHAPLIPSYAKPQGFSLQRVLAIPFSENWLGIDIWESESNGKAKSPGYGNRCQFNLQRFISSVKSSGESPRSVPWLKSFQKHLQQKSLYALGFCSEFLLTSNNTLLVGLDANGYNNKRRAKAVLNHQFAHHDLTVEAVFPGLFLDKTGNYWDVPFSLAIDIASVATNDSTTSYHLSMRQNLGPPEQFDSNQNQSSIVPPTLLPGLAFKNAFSYKKKVDIWRSNARKLKLVQPYDIFLSNSHVSASGIIGAAVTTAFGENSTRALAEDDRQGPKGFYLEAYGIKSSFLADLFASVSFTAQYGNFQRPSLDLTRFQARLDFPSGSKFLSGATSVTQDLLNSQNPSLDAIQAICPNATFSLQQQIFGPVSLRVDSGVTVDLKNPSCLIQAQEPIFAVEYALQVLASAKAVAWYSPKRQEFMAELRFFEI</sequence>
<reference evidence="1" key="1">
    <citation type="submission" date="2020-09" db="EMBL/GenBank/DDBJ databases">
        <title>Genome-Enabled Discovery of Anthraquinone Biosynthesis in Senna tora.</title>
        <authorList>
            <person name="Kang S.-H."/>
            <person name="Pandey R.P."/>
            <person name="Lee C.-M."/>
            <person name="Sim J.-S."/>
            <person name="Jeong J.-T."/>
            <person name="Choi B.-S."/>
            <person name="Jung M."/>
            <person name="Ginzburg D."/>
            <person name="Zhao K."/>
            <person name="Won S.Y."/>
            <person name="Oh T.-J."/>
            <person name="Yu Y."/>
            <person name="Kim N.-H."/>
            <person name="Lee O.R."/>
            <person name="Lee T.-H."/>
            <person name="Bashyal P."/>
            <person name="Kim T.-S."/>
            <person name="Lee W.-H."/>
            <person name="Kawkins C."/>
            <person name="Kim C.-K."/>
            <person name="Kim J.S."/>
            <person name="Ahn B.O."/>
            <person name="Rhee S.Y."/>
            <person name="Sohng J.K."/>
        </authorList>
    </citation>
    <scope>NUCLEOTIDE SEQUENCE</scope>
    <source>
        <tissue evidence="1">Leaf</tissue>
    </source>
</reference>
<organism evidence="1 2">
    <name type="scientific">Senna tora</name>
    <dbReference type="NCBI Taxonomy" id="362788"/>
    <lineage>
        <taxon>Eukaryota</taxon>
        <taxon>Viridiplantae</taxon>
        <taxon>Streptophyta</taxon>
        <taxon>Embryophyta</taxon>
        <taxon>Tracheophyta</taxon>
        <taxon>Spermatophyta</taxon>
        <taxon>Magnoliopsida</taxon>
        <taxon>eudicotyledons</taxon>
        <taxon>Gunneridae</taxon>
        <taxon>Pentapetalae</taxon>
        <taxon>rosids</taxon>
        <taxon>fabids</taxon>
        <taxon>Fabales</taxon>
        <taxon>Fabaceae</taxon>
        <taxon>Caesalpinioideae</taxon>
        <taxon>Cassia clade</taxon>
        <taxon>Senna</taxon>
    </lineage>
</organism>
<evidence type="ECO:0000313" key="2">
    <source>
        <dbReference type="Proteomes" id="UP000634136"/>
    </source>
</evidence>
<accession>A0A834XEJ9</accession>
<proteinExistence type="predicted"/>
<protein>
    <submittedName>
        <fullName evidence="1">Protein TRIGALACTOSYLDIACYLGLYCEROL 4, chloroplastic</fullName>
    </submittedName>
</protein>
<dbReference type="EMBL" id="JAAIUW010000002">
    <property type="protein sequence ID" value="KAF7842944.1"/>
    <property type="molecule type" value="Genomic_DNA"/>
</dbReference>
<dbReference type="GO" id="GO:0070300">
    <property type="term" value="F:phosphatidic acid binding"/>
    <property type="evidence" value="ECO:0007669"/>
    <property type="project" value="InterPro"/>
</dbReference>
<dbReference type="GO" id="GO:0009941">
    <property type="term" value="C:chloroplast envelope"/>
    <property type="evidence" value="ECO:0007669"/>
    <property type="project" value="TreeGrafter"/>
</dbReference>
<dbReference type="OrthoDB" id="512148at2759"/>
<dbReference type="GO" id="GO:1990052">
    <property type="term" value="P:ER to chloroplast lipid transport"/>
    <property type="evidence" value="ECO:0007669"/>
    <property type="project" value="InterPro"/>
</dbReference>
<dbReference type="Proteomes" id="UP000634136">
    <property type="component" value="Unassembled WGS sequence"/>
</dbReference>
<dbReference type="PANTHER" id="PTHR34954:SF4">
    <property type="entry name" value="PROTEIN TRIGALACTOSYLDIACYLGLYCEROL 4, CHLOROPLASTIC"/>
    <property type="match status" value="1"/>
</dbReference>
<dbReference type="GO" id="GO:0034196">
    <property type="term" value="P:acylglycerol transport"/>
    <property type="evidence" value="ECO:0007669"/>
    <property type="project" value="InterPro"/>
</dbReference>
<keyword evidence="2" id="KW-1185">Reference proteome</keyword>
<gene>
    <name evidence="1" type="ORF">G2W53_005242</name>
</gene>